<feature type="compositionally biased region" description="Low complexity" evidence="2">
    <location>
        <begin position="789"/>
        <end position="804"/>
    </location>
</feature>
<feature type="compositionally biased region" description="Basic and acidic residues" evidence="2">
    <location>
        <begin position="712"/>
        <end position="725"/>
    </location>
</feature>
<feature type="compositionally biased region" description="Polar residues" evidence="2">
    <location>
        <begin position="736"/>
        <end position="765"/>
    </location>
</feature>
<dbReference type="InterPro" id="IPR051938">
    <property type="entry name" value="Apopto_cytoskel_mod"/>
</dbReference>
<feature type="compositionally biased region" description="Low complexity" evidence="2">
    <location>
        <begin position="106"/>
        <end position="125"/>
    </location>
</feature>
<dbReference type="PROSITE" id="PS50076">
    <property type="entry name" value="DNAJ_2"/>
    <property type="match status" value="1"/>
</dbReference>
<feature type="compositionally biased region" description="Pro residues" evidence="2">
    <location>
        <begin position="344"/>
        <end position="358"/>
    </location>
</feature>
<feature type="compositionally biased region" description="Basic and acidic residues" evidence="2">
    <location>
        <begin position="179"/>
        <end position="189"/>
    </location>
</feature>
<evidence type="ECO:0000256" key="2">
    <source>
        <dbReference type="SAM" id="MobiDB-lite"/>
    </source>
</evidence>
<dbReference type="PANTHER" id="PTHR44145">
    <property type="entry name" value="DNAJ HOMOLOG SUBFAMILY A MEMBER 3, MITOCHONDRIAL"/>
    <property type="match status" value="1"/>
</dbReference>
<evidence type="ECO:0000313" key="4">
    <source>
        <dbReference type="EMBL" id="KAF2093126.1"/>
    </source>
</evidence>
<feature type="compositionally biased region" description="Polar residues" evidence="2">
    <location>
        <begin position="416"/>
        <end position="450"/>
    </location>
</feature>
<evidence type="ECO:0000259" key="3">
    <source>
        <dbReference type="PROSITE" id="PS50076"/>
    </source>
</evidence>
<dbReference type="Proteomes" id="UP000799772">
    <property type="component" value="Unassembled WGS sequence"/>
</dbReference>
<feature type="region of interest" description="Disordered" evidence="2">
    <location>
        <begin position="93"/>
        <end position="153"/>
    </location>
</feature>
<protein>
    <recommendedName>
        <fullName evidence="3">J domain-containing protein</fullName>
    </recommendedName>
</protein>
<feature type="region of interest" description="Disordered" evidence="2">
    <location>
        <begin position="638"/>
        <end position="867"/>
    </location>
</feature>
<keyword evidence="5" id="KW-1185">Reference proteome</keyword>
<feature type="compositionally biased region" description="Low complexity" evidence="2">
    <location>
        <begin position="858"/>
        <end position="867"/>
    </location>
</feature>
<proteinExistence type="predicted"/>
<name>A0A9P4I195_9PEZI</name>
<dbReference type="Pfam" id="PF00226">
    <property type="entry name" value="DnaJ"/>
    <property type="match status" value="1"/>
</dbReference>
<feature type="compositionally biased region" description="Polar residues" evidence="2">
    <location>
        <begin position="228"/>
        <end position="239"/>
    </location>
</feature>
<dbReference type="EMBL" id="ML978139">
    <property type="protein sequence ID" value="KAF2093126.1"/>
    <property type="molecule type" value="Genomic_DNA"/>
</dbReference>
<keyword evidence="1" id="KW-0143">Chaperone</keyword>
<feature type="compositionally biased region" description="Polar residues" evidence="2">
    <location>
        <begin position="545"/>
        <end position="554"/>
    </location>
</feature>
<feature type="domain" description="J" evidence="3">
    <location>
        <begin position="9"/>
        <end position="75"/>
    </location>
</feature>
<dbReference type="OrthoDB" id="10250354at2759"/>
<dbReference type="SUPFAM" id="SSF46565">
    <property type="entry name" value="Chaperone J-domain"/>
    <property type="match status" value="1"/>
</dbReference>
<dbReference type="AlphaFoldDB" id="A0A9P4I195"/>
<feature type="region of interest" description="Disordered" evidence="2">
    <location>
        <begin position="167"/>
        <end position="557"/>
    </location>
</feature>
<feature type="region of interest" description="Disordered" evidence="2">
    <location>
        <begin position="596"/>
        <end position="618"/>
    </location>
</feature>
<organism evidence="4 5">
    <name type="scientific">Rhizodiscina lignyota</name>
    <dbReference type="NCBI Taxonomy" id="1504668"/>
    <lineage>
        <taxon>Eukaryota</taxon>
        <taxon>Fungi</taxon>
        <taxon>Dikarya</taxon>
        <taxon>Ascomycota</taxon>
        <taxon>Pezizomycotina</taxon>
        <taxon>Dothideomycetes</taxon>
        <taxon>Pleosporomycetidae</taxon>
        <taxon>Aulographales</taxon>
        <taxon>Rhizodiscinaceae</taxon>
        <taxon>Rhizodiscina</taxon>
    </lineage>
</organism>
<feature type="compositionally biased region" description="Basic and acidic residues" evidence="2">
    <location>
        <begin position="527"/>
        <end position="544"/>
    </location>
</feature>
<comment type="caution">
    <text evidence="4">The sequence shown here is derived from an EMBL/GenBank/DDBJ whole genome shotgun (WGS) entry which is preliminary data.</text>
</comment>
<feature type="compositionally biased region" description="Low complexity" evidence="2">
    <location>
        <begin position="659"/>
        <end position="678"/>
    </location>
</feature>
<gene>
    <name evidence="4" type="ORF">NA57DRAFT_61650</name>
</gene>
<dbReference type="CDD" id="cd06257">
    <property type="entry name" value="DnaJ"/>
    <property type="match status" value="1"/>
</dbReference>
<feature type="compositionally biased region" description="Polar residues" evidence="2">
    <location>
        <begin position="486"/>
        <end position="495"/>
    </location>
</feature>
<dbReference type="InterPro" id="IPR036869">
    <property type="entry name" value="J_dom_sf"/>
</dbReference>
<feature type="compositionally biased region" description="Low complexity" evidence="2">
    <location>
        <begin position="766"/>
        <end position="776"/>
    </location>
</feature>
<dbReference type="PROSITE" id="PS00636">
    <property type="entry name" value="DNAJ_1"/>
    <property type="match status" value="1"/>
</dbReference>
<feature type="compositionally biased region" description="Low complexity" evidence="2">
    <location>
        <begin position="470"/>
        <end position="481"/>
    </location>
</feature>
<dbReference type="SMART" id="SM00271">
    <property type="entry name" value="DnaJ"/>
    <property type="match status" value="1"/>
</dbReference>
<sequence length="1054" mass="114470">MVKANPQRDYYKDLEISANADDSEVKKQYFKLARLYHPDRNPGRVAEYTPKFQAIQEAHEILSDPAQRRKYDEDRARLARTANAFRSNVAPRRGGAYAAYPGDYSAPPRRTQQAQNAPQNAPPRADFSSRPQPSSGAHRFANFPRPPPQSFQNANMDAQARASAWHRMNQGGKTSPGERPWDSDADTARRAAPRPTGAFGRSNTTRVPPGSARKAGFDPNATDDERQASGTSAYFTQSRFSDRPAPSPTATKPRPATSDQSNTDRLNPDPLKGFRTRTGTGAPFNEGSERKPTPYTTHSGEKTYFSSEELKRSASTRDAPSMAQEAEEPFSPQSSTSSRHRSASPPPRKNYFEHPPPNLGASFTHMGAHTARAKVNAADPRRFFHLGPDSSEESTDEQMKSATSAANTGAAPRSSGKPTTQNRPKAQPSPSWARNASQRASQPSMSTSGNIPPPASGADSGTSSPMYDDSQSSQQVWSQQWPFGPNKSSTASSKPNLPHWAYPSSVQPKTTNEKPIRPPSPISTSENIRRLQKMRDVQVPDRMQKPQSPISPNNPMFKKIPEGPLFFSNLPQWAPRHLDSCVGADDKMFNSFSLPKQKNDAALPRNQFKSKSEESINTQFAPGEWSGTFEGAQNYFAKPPTITSTRDRQSPNRGRTSEQTPTAAQSTPASATTTQAPSIPNGFSQQMPPPPPPPPPTLKTHPNMPNYPPKPAEVKFSPDDWEKMFKPPSWAYPAPTGSTSPTRASSNPPRKGSASTTARGRQGSRTTKATTTPKPAMVSEPSAEDMGAGSTTGYDGSSSSTTSGDRMDIDESPPPQVDGTTSKASTAGPRVRDVPQQPHRRDWRDAPNKASTVPPPTASQSAPASAADQGLNLDDLSKVAPLITPEAGAPGPGLSSIDTLGTNLPFNSAPSTAHPLKPSAPQKFELPLVPKAPSPPATGRMTRTQWQDYLSRFATYMRAFDKVEAQVLNHFDTRHCETNTTIVDAMSAPGGLEAWLSKVGEGRDEIGFNSYLRGVREDEAVRAHWSVIYDKHKAALEALSQVRERVESGGLVEG</sequence>
<dbReference type="InterPro" id="IPR001623">
    <property type="entry name" value="DnaJ_domain"/>
</dbReference>
<evidence type="ECO:0000256" key="1">
    <source>
        <dbReference type="ARBA" id="ARBA00023186"/>
    </source>
</evidence>
<accession>A0A9P4I195</accession>
<feature type="compositionally biased region" description="Pro residues" evidence="2">
    <location>
        <begin position="687"/>
        <end position="697"/>
    </location>
</feature>
<dbReference type="InterPro" id="IPR018253">
    <property type="entry name" value="DnaJ_domain_CS"/>
</dbReference>
<dbReference type="Gene3D" id="1.10.287.110">
    <property type="entry name" value="DnaJ domain"/>
    <property type="match status" value="1"/>
</dbReference>
<dbReference type="PRINTS" id="PR00625">
    <property type="entry name" value="JDOMAIN"/>
</dbReference>
<evidence type="ECO:0000313" key="5">
    <source>
        <dbReference type="Proteomes" id="UP000799772"/>
    </source>
</evidence>
<dbReference type="PANTHER" id="PTHR44145:SF3">
    <property type="entry name" value="DNAJ HOMOLOG SUBFAMILY A MEMBER 3, MITOCHONDRIAL"/>
    <property type="match status" value="1"/>
</dbReference>
<reference evidence="4" key="1">
    <citation type="journal article" date="2020" name="Stud. Mycol.">
        <title>101 Dothideomycetes genomes: a test case for predicting lifestyles and emergence of pathogens.</title>
        <authorList>
            <person name="Haridas S."/>
            <person name="Albert R."/>
            <person name="Binder M."/>
            <person name="Bloem J."/>
            <person name="Labutti K."/>
            <person name="Salamov A."/>
            <person name="Andreopoulos B."/>
            <person name="Baker S."/>
            <person name="Barry K."/>
            <person name="Bills G."/>
            <person name="Bluhm B."/>
            <person name="Cannon C."/>
            <person name="Castanera R."/>
            <person name="Culley D."/>
            <person name="Daum C."/>
            <person name="Ezra D."/>
            <person name="Gonzalez J."/>
            <person name="Henrissat B."/>
            <person name="Kuo A."/>
            <person name="Liang C."/>
            <person name="Lipzen A."/>
            <person name="Lutzoni F."/>
            <person name="Magnuson J."/>
            <person name="Mondo S."/>
            <person name="Nolan M."/>
            <person name="Ohm R."/>
            <person name="Pangilinan J."/>
            <person name="Park H.-J."/>
            <person name="Ramirez L."/>
            <person name="Alfaro M."/>
            <person name="Sun H."/>
            <person name="Tritt A."/>
            <person name="Yoshinaga Y."/>
            <person name="Zwiers L.-H."/>
            <person name="Turgeon B."/>
            <person name="Goodwin S."/>
            <person name="Spatafora J."/>
            <person name="Crous P."/>
            <person name="Grigoriev I."/>
        </authorList>
    </citation>
    <scope>NUCLEOTIDE SEQUENCE</scope>
    <source>
        <strain evidence="4">CBS 133067</strain>
    </source>
</reference>